<name>A0A7S1W6V9_NEODS</name>
<dbReference type="PANTHER" id="PTHR23313:SF0">
    <property type="entry name" value="TESTIS-EXPRESSED PROTEIN 9"/>
    <property type="match status" value="1"/>
</dbReference>
<accession>A0A7S1W6V9</accession>
<dbReference type="PANTHER" id="PTHR23313">
    <property type="entry name" value="TSEC1-RELATED"/>
    <property type="match status" value="1"/>
</dbReference>
<proteinExistence type="predicted"/>
<feature type="compositionally biased region" description="Low complexity" evidence="1">
    <location>
        <begin position="51"/>
        <end position="63"/>
    </location>
</feature>
<feature type="region of interest" description="Disordered" evidence="1">
    <location>
        <begin position="26"/>
        <end position="68"/>
    </location>
</feature>
<protein>
    <submittedName>
        <fullName evidence="2">Uncharacterized protein</fullName>
    </submittedName>
</protein>
<dbReference type="EMBL" id="HBGF01049964">
    <property type="protein sequence ID" value="CAD9152166.1"/>
    <property type="molecule type" value="Transcribed_RNA"/>
</dbReference>
<dbReference type="AlphaFoldDB" id="A0A7S1W6V9"/>
<reference evidence="2" key="1">
    <citation type="submission" date="2021-01" db="EMBL/GenBank/DDBJ databases">
        <authorList>
            <person name="Corre E."/>
            <person name="Pelletier E."/>
            <person name="Niang G."/>
            <person name="Scheremetjew M."/>
            <person name="Finn R."/>
            <person name="Kale V."/>
            <person name="Holt S."/>
            <person name="Cochrane G."/>
            <person name="Meng A."/>
            <person name="Brown T."/>
            <person name="Cohen L."/>
        </authorList>
    </citation>
    <scope>NUCLEOTIDE SEQUENCE</scope>
    <source>
        <strain evidence="2">CCAP 1951/1</strain>
    </source>
</reference>
<evidence type="ECO:0000256" key="1">
    <source>
        <dbReference type="SAM" id="MobiDB-lite"/>
    </source>
</evidence>
<sequence>MADYDDAAAGATTAQAQLAHLEAQSALHAAADHVSAPPSGRSAAGPGRRTSSSASLAAGSAASDDLRAAKSQIQALQRALKQQKAECDKKDQQIAQITARHDKEVSTNKELHASLKSAEAQLALLKKEITVMQHSLASKAHGTADETEAVRLRRAETELKAAQAELAELKKARAGDDDASNAAKLAEENKTLVKQRAELMQCLRKQNKLIDVLKRQKLHLEAAKLLQIAEQEFTNALDG</sequence>
<organism evidence="2">
    <name type="scientific">Neobodo designis</name>
    <name type="common">Flagellated protozoan</name>
    <name type="synonym">Bodo designis</name>
    <dbReference type="NCBI Taxonomy" id="312471"/>
    <lineage>
        <taxon>Eukaryota</taxon>
        <taxon>Discoba</taxon>
        <taxon>Euglenozoa</taxon>
        <taxon>Kinetoplastea</taxon>
        <taxon>Metakinetoplastina</taxon>
        <taxon>Neobodonida</taxon>
        <taxon>Neobodo</taxon>
    </lineage>
</organism>
<evidence type="ECO:0000313" key="2">
    <source>
        <dbReference type="EMBL" id="CAD9152166.1"/>
    </source>
</evidence>
<gene>
    <name evidence="2" type="ORF">NDES1114_LOCUS33454</name>
</gene>